<name>A0A948RRR9_UNCEI</name>
<comment type="similarity">
    <text evidence="1 13">Belongs to the class-II aminoacyl-tRNA synthetase family.</text>
</comment>
<dbReference type="InterPro" id="IPR033728">
    <property type="entry name" value="ThrRS_core"/>
</dbReference>
<dbReference type="FunFam" id="3.40.50.800:FF:000001">
    <property type="entry name" value="Threonine--tRNA ligase"/>
    <property type="match status" value="1"/>
</dbReference>
<dbReference type="Gene3D" id="3.30.980.10">
    <property type="entry name" value="Threonyl-trna Synthetase, Chain A, domain 2"/>
    <property type="match status" value="1"/>
</dbReference>
<dbReference type="InterPro" id="IPR004095">
    <property type="entry name" value="TGS"/>
</dbReference>
<dbReference type="InterPro" id="IPR006195">
    <property type="entry name" value="aa-tRNA-synth_II"/>
</dbReference>
<dbReference type="InterPro" id="IPR047246">
    <property type="entry name" value="ThrRS_anticodon"/>
</dbReference>
<comment type="subcellular location">
    <subcellularLocation>
        <location evidence="13">Cytoplasm</location>
    </subcellularLocation>
</comment>
<dbReference type="Gene3D" id="3.40.50.800">
    <property type="entry name" value="Anticodon-binding domain"/>
    <property type="match status" value="1"/>
</dbReference>
<keyword evidence="5 13" id="KW-0479">Metal-binding</keyword>
<evidence type="ECO:0000259" key="15">
    <source>
        <dbReference type="PROSITE" id="PS51880"/>
    </source>
</evidence>
<comment type="caution">
    <text evidence="16">The sequence shown here is derived from an EMBL/GenBank/DDBJ whole genome shotgun (WGS) entry which is preliminary data.</text>
</comment>
<dbReference type="CDD" id="cd00771">
    <property type="entry name" value="ThrRS_core"/>
    <property type="match status" value="1"/>
</dbReference>
<feature type="region of interest" description="Catalytic" evidence="13">
    <location>
        <begin position="228"/>
        <end position="519"/>
    </location>
</feature>
<keyword evidence="3 13" id="KW-0820">tRNA-binding</keyword>
<dbReference type="GO" id="GO:0000049">
    <property type="term" value="F:tRNA binding"/>
    <property type="evidence" value="ECO:0007669"/>
    <property type="project" value="UniProtKB-KW"/>
</dbReference>
<dbReference type="InterPro" id="IPR004154">
    <property type="entry name" value="Anticodon-bd"/>
</dbReference>
<feature type="binding site" evidence="13">
    <location>
        <position position="496"/>
    </location>
    <ligand>
        <name>Zn(2+)</name>
        <dbReference type="ChEBI" id="CHEBI:29105"/>
        <note>catalytic</note>
    </ligand>
</feature>
<dbReference type="SMART" id="SM00863">
    <property type="entry name" value="tRNA_SAD"/>
    <property type="match status" value="1"/>
</dbReference>
<dbReference type="InterPro" id="IPR002314">
    <property type="entry name" value="aa-tRNA-synt_IIb"/>
</dbReference>
<dbReference type="InterPro" id="IPR036621">
    <property type="entry name" value="Anticodon-bd_dom_sf"/>
</dbReference>
<dbReference type="PROSITE" id="PS50862">
    <property type="entry name" value="AA_TRNA_LIGASE_II"/>
    <property type="match status" value="1"/>
</dbReference>
<evidence type="ECO:0000256" key="5">
    <source>
        <dbReference type="ARBA" id="ARBA00022723"/>
    </source>
</evidence>
<comment type="catalytic activity">
    <reaction evidence="12 13">
        <text>tRNA(Thr) + L-threonine + ATP = L-threonyl-tRNA(Thr) + AMP + diphosphate + H(+)</text>
        <dbReference type="Rhea" id="RHEA:24624"/>
        <dbReference type="Rhea" id="RHEA-COMP:9670"/>
        <dbReference type="Rhea" id="RHEA-COMP:9704"/>
        <dbReference type="ChEBI" id="CHEBI:15378"/>
        <dbReference type="ChEBI" id="CHEBI:30616"/>
        <dbReference type="ChEBI" id="CHEBI:33019"/>
        <dbReference type="ChEBI" id="CHEBI:57926"/>
        <dbReference type="ChEBI" id="CHEBI:78442"/>
        <dbReference type="ChEBI" id="CHEBI:78534"/>
        <dbReference type="ChEBI" id="CHEBI:456215"/>
        <dbReference type="EC" id="6.1.1.3"/>
    </reaction>
</comment>
<protein>
    <recommendedName>
        <fullName evidence="13">Threonine--tRNA ligase</fullName>
        <ecNumber evidence="13">6.1.1.3</ecNumber>
    </recommendedName>
    <alternativeName>
        <fullName evidence="13">Threonyl-tRNA synthetase</fullName>
        <shortName evidence="13">ThrRS</shortName>
    </alternativeName>
</protein>
<dbReference type="HAMAP" id="MF_00184">
    <property type="entry name" value="Thr_tRNA_synth"/>
    <property type="match status" value="1"/>
</dbReference>
<evidence type="ECO:0000256" key="8">
    <source>
        <dbReference type="ARBA" id="ARBA00022840"/>
    </source>
</evidence>
<reference evidence="16" key="1">
    <citation type="submission" date="2021-05" db="EMBL/GenBank/DDBJ databases">
        <title>Energy efficiency and biological interactions define the core microbiome of deep oligotrophic groundwater.</title>
        <authorList>
            <person name="Mehrshad M."/>
            <person name="Lopez-Fernandez M."/>
            <person name="Bell E."/>
            <person name="Bernier-Latmani R."/>
            <person name="Bertilsson S."/>
            <person name="Dopson M."/>
        </authorList>
    </citation>
    <scope>NUCLEOTIDE SEQUENCE</scope>
    <source>
        <strain evidence="16">Modern_marine.mb.64</strain>
    </source>
</reference>
<dbReference type="PANTHER" id="PTHR11451">
    <property type="entry name" value="THREONINE-TRNA LIGASE"/>
    <property type="match status" value="1"/>
</dbReference>
<accession>A0A948RRR9</accession>
<evidence type="ECO:0000256" key="1">
    <source>
        <dbReference type="ARBA" id="ARBA00008226"/>
    </source>
</evidence>
<evidence type="ECO:0000313" key="16">
    <source>
        <dbReference type="EMBL" id="MBU2689795.1"/>
    </source>
</evidence>
<dbReference type="Pfam" id="PF02824">
    <property type="entry name" value="TGS"/>
    <property type="match status" value="1"/>
</dbReference>
<dbReference type="SUPFAM" id="SSF55186">
    <property type="entry name" value="ThrRS/AlaRS common domain"/>
    <property type="match status" value="1"/>
</dbReference>
<dbReference type="PANTHER" id="PTHR11451:SF44">
    <property type="entry name" value="THREONINE--TRNA LIGASE, CHLOROPLASTIC_MITOCHONDRIAL 2"/>
    <property type="match status" value="1"/>
</dbReference>
<dbReference type="Pfam" id="PF03129">
    <property type="entry name" value="HGTP_anticodon"/>
    <property type="match status" value="1"/>
</dbReference>
<dbReference type="InterPro" id="IPR045864">
    <property type="entry name" value="aa-tRNA-synth_II/BPL/LPL"/>
</dbReference>
<dbReference type="GO" id="GO:0005524">
    <property type="term" value="F:ATP binding"/>
    <property type="evidence" value="ECO:0007669"/>
    <property type="project" value="UniProtKB-UniRule"/>
</dbReference>
<keyword evidence="9 13" id="KW-0694">RNA-binding</keyword>
<dbReference type="Proteomes" id="UP000777784">
    <property type="component" value="Unassembled WGS sequence"/>
</dbReference>
<organism evidence="16 17">
    <name type="scientific">Eiseniibacteriota bacterium</name>
    <dbReference type="NCBI Taxonomy" id="2212470"/>
    <lineage>
        <taxon>Bacteria</taxon>
        <taxon>Candidatus Eiseniibacteriota</taxon>
    </lineage>
</organism>
<dbReference type="Gene3D" id="3.30.930.10">
    <property type="entry name" value="Bira Bifunctional Protein, Domain 2"/>
    <property type="match status" value="1"/>
</dbReference>
<evidence type="ECO:0000256" key="11">
    <source>
        <dbReference type="ARBA" id="ARBA00023146"/>
    </source>
</evidence>
<dbReference type="Pfam" id="PF07973">
    <property type="entry name" value="tRNA_SAD"/>
    <property type="match status" value="1"/>
</dbReference>
<evidence type="ECO:0000256" key="10">
    <source>
        <dbReference type="ARBA" id="ARBA00022917"/>
    </source>
</evidence>
<dbReference type="GO" id="GO:0046872">
    <property type="term" value="F:metal ion binding"/>
    <property type="evidence" value="ECO:0007669"/>
    <property type="project" value="UniProtKB-KW"/>
</dbReference>
<keyword evidence="10 13" id="KW-0648">Protein biosynthesis</keyword>
<feature type="binding site" evidence="13">
    <location>
        <position position="319"/>
    </location>
    <ligand>
        <name>Zn(2+)</name>
        <dbReference type="ChEBI" id="CHEBI:29105"/>
        <note>catalytic</note>
    </ligand>
</feature>
<dbReference type="GO" id="GO:0006435">
    <property type="term" value="P:threonyl-tRNA aminoacylation"/>
    <property type="evidence" value="ECO:0007669"/>
    <property type="project" value="UniProtKB-UniRule"/>
</dbReference>
<dbReference type="FunFam" id="3.30.54.20:FF:000002">
    <property type="entry name" value="Threonine--tRNA ligase"/>
    <property type="match status" value="1"/>
</dbReference>
<dbReference type="SUPFAM" id="SSF81271">
    <property type="entry name" value="TGS-like"/>
    <property type="match status" value="1"/>
</dbReference>
<keyword evidence="8 13" id="KW-0067">ATP-binding</keyword>
<dbReference type="NCBIfam" id="TIGR00418">
    <property type="entry name" value="thrS"/>
    <property type="match status" value="1"/>
</dbReference>
<keyword evidence="4 13" id="KW-0436">Ligase</keyword>
<evidence type="ECO:0000256" key="6">
    <source>
        <dbReference type="ARBA" id="ARBA00022741"/>
    </source>
</evidence>
<evidence type="ECO:0000256" key="4">
    <source>
        <dbReference type="ARBA" id="ARBA00022598"/>
    </source>
</evidence>
<feature type="domain" description="Aminoacyl-transfer RNA synthetases class-II family profile" evidence="14">
    <location>
        <begin position="251"/>
        <end position="519"/>
    </location>
</feature>
<dbReference type="Gene3D" id="3.10.20.30">
    <property type="match status" value="1"/>
</dbReference>
<evidence type="ECO:0000256" key="7">
    <source>
        <dbReference type="ARBA" id="ARBA00022833"/>
    </source>
</evidence>
<keyword evidence="2 13" id="KW-0963">Cytoplasm</keyword>
<dbReference type="EMBL" id="JAHJDP010000018">
    <property type="protein sequence ID" value="MBU2689795.1"/>
    <property type="molecule type" value="Genomic_DNA"/>
</dbReference>
<dbReference type="CDD" id="cd00860">
    <property type="entry name" value="ThrRS_anticodon"/>
    <property type="match status" value="1"/>
</dbReference>
<dbReference type="PROSITE" id="PS51880">
    <property type="entry name" value="TGS"/>
    <property type="match status" value="1"/>
</dbReference>
<evidence type="ECO:0000256" key="9">
    <source>
        <dbReference type="ARBA" id="ARBA00022884"/>
    </source>
</evidence>
<keyword evidence="11 13" id="KW-0030">Aminoacyl-tRNA synthetase</keyword>
<dbReference type="InterPro" id="IPR018163">
    <property type="entry name" value="Thr/Ala-tRNA-synth_IIc_edit"/>
</dbReference>
<feature type="binding site" evidence="13">
    <location>
        <position position="370"/>
    </location>
    <ligand>
        <name>Zn(2+)</name>
        <dbReference type="ChEBI" id="CHEBI:29105"/>
        <note>catalytic</note>
    </ligand>
</feature>
<dbReference type="SUPFAM" id="SSF55681">
    <property type="entry name" value="Class II aaRS and biotin synthetases"/>
    <property type="match status" value="1"/>
</dbReference>
<dbReference type="InterPro" id="IPR002320">
    <property type="entry name" value="Thr-tRNA-ligase_IIa"/>
</dbReference>
<dbReference type="InterPro" id="IPR012947">
    <property type="entry name" value="tRNA_SAD"/>
</dbReference>
<dbReference type="GO" id="GO:0004829">
    <property type="term" value="F:threonine-tRNA ligase activity"/>
    <property type="evidence" value="ECO:0007669"/>
    <property type="project" value="UniProtKB-UniRule"/>
</dbReference>
<evidence type="ECO:0000256" key="13">
    <source>
        <dbReference type="HAMAP-Rule" id="MF_00184"/>
    </source>
</evidence>
<dbReference type="SUPFAM" id="SSF52954">
    <property type="entry name" value="Class II aaRS ABD-related"/>
    <property type="match status" value="1"/>
</dbReference>
<dbReference type="CDD" id="cd01667">
    <property type="entry name" value="TGS_ThrRS"/>
    <property type="match status" value="1"/>
</dbReference>
<proteinExistence type="inferred from homology"/>
<dbReference type="FunFam" id="3.30.980.10:FF:000005">
    <property type="entry name" value="Threonyl-tRNA synthetase, mitochondrial"/>
    <property type="match status" value="1"/>
</dbReference>
<comment type="subunit">
    <text evidence="13">Homodimer.</text>
</comment>
<dbReference type="PRINTS" id="PR01047">
    <property type="entry name" value="TRNASYNTHTHR"/>
</dbReference>
<evidence type="ECO:0000259" key="14">
    <source>
        <dbReference type="PROSITE" id="PS50862"/>
    </source>
</evidence>
<keyword evidence="6 13" id="KW-0547">Nucleotide-binding</keyword>
<dbReference type="FunFam" id="3.30.930.10:FF:000002">
    <property type="entry name" value="Threonine--tRNA ligase"/>
    <property type="match status" value="1"/>
</dbReference>
<evidence type="ECO:0000256" key="2">
    <source>
        <dbReference type="ARBA" id="ARBA00022490"/>
    </source>
</evidence>
<dbReference type="Pfam" id="PF00587">
    <property type="entry name" value="tRNA-synt_2b"/>
    <property type="match status" value="1"/>
</dbReference>
<evidence type="ECO:0000313" key="17">
    <source>
        <dbReference type="Proteomes" id="UP000777784"/>
    </source>
</evidence>
<dbReference type="AlphaFoldDB" id="A0A948RRR9"/>
<keyword evidence="7 13" id="KW-0862">Zinc</keyword>
<dbReference type="InterPro" id="IPR012676">
    <property type="entry name" value="TGS-like"/>
</dbReference>
<feature type="domain" description="TGS" evidence="15">
    <location>
        <begin position="1"/>
        <end position="50"/>
    </location>
</feature>
<dbReference type="InterPro" id="IPR012675">
    <property type="entry name" value="Beta-grasp_dom_sf"/>
</dbReference>
<comment type="cofactor">
    <cofactor evidence="13">
        <name>Zn(2+)</name>
        <dbReference type="ChEBI" id="CHEBI:29105"/>
    </cofactor>
    <text evidence="13">Binds 1 zinc ion per subunit.</text>
</comment>
<evidence type="ECO:0000256" key="12">
    <source>
        <dbReference type="ARBA" id="ARBA00049515"/>
    </source>
</evidence>
<sequence>MDVPRGTTALEIAEKISPRLARVAIAALVNGQPKDLSLPLNADVELRILKFDDPEGMDVFRHSSAHLMAHAVSELFPQAQPTIGPVVSEGFYYDFAHEPFTPEDLEKIEKRMKEIVARNLPVERREISREEALEIFKDNPFKVEMIQELPEGEIVSAYQQGDFIDLCRGPHIPHTGMINAFKLTKLAGAYWRADARNPQLQRIYGISFTDPKDLRKHMKLLEEAKKRDHRLIGKQLDLYSFHEEGPGHCFWHPKGTTVYNKMSEWISQECHRRGYQEIRTPLILHESLWHRSGHWDHFRENMYFTEVEGRRHAIKPMNCPGSIIIYNSGLRSYRDLPIRFAELGLVHRHELSGVLHGLFRVRSFTQDDAHIYCTREQMKKEIVDMVRFTREVYAVFGFTELGIYVATRPESALGDPEIWEEAQAALETALKEVDLPYRIKPGEGAFYGPKIEFNIKDCLGRDWQCGTIQVDFSFPQRMDVTYEGSDGNRHHVVLLHRAILGSLERFIGILIEQTAGKLPLWLSPIQAVLIPVADRHQEYATQVKGHLEEAGLRVEVDSRSGSVSKRVREGQLQKIPYILVVGDNEEKDGTVAVRTRDNVVHGPRSIDALLEEALERIRTRVMD</sequence>
<evidence type="ECO:0000256" key="3">
    <source>
        <dbReference type="ARBA" id="ARBA00022555"/>
    </source>
</evidence>
<dbReference type="EC" id="6.1.1.3" evidence="13"/>
<gene>
    <name evidence="13 16" type="primary">thrS</name>
    <name evidence="16" type="ORF">KJ970_02630</name>
</gene>
<dbReference type="GO" id="GO:0005737">
    <property type="term" value="C:cytoplasm"/>
    <property type="evidence" value="ECO:0007669"/>
    <property type="project" value="UniProtKB-SubCell"/>
</dbReference>